<gene>
    <name evidence="2" type="primary">czcC_1</name>
    <name evidence="2" type="ORF">PDESU_04458</name>
</gene>
<dbReference type="PANTHER" id="PTHR30203">
    <property type="entry name" value="OUTER MEMBRANE CATION EFFLUX PROTEIN"/>
    <property type="match status" value="1"/>
</dbReference>
<proteinExistence type="inferred from homology"/>
<dbReference type="InterPro" id="IPR003423">
    <property type="entry name" value="OMP_efflux"/>
</dbReference>
<evidence type="ECO:0000313" key="2">
    <source>
        <dbReference type="EMBL" id="VGO15871.1"/>
    </source>
</evidence>
<protein>
    <submittedName>
        <fullName evidence="2">Cobalt-zinc-cadmium resistance protein CzcC</fullName>
    </submittedName>
</protein>
<dbReference type="SUPFAM" id="SSF56954">
    <property type="entry name" value="Outer membrane efflux proteins (OEP)"/>
    <property type="match status" value="1"/>
</dbReference>
<dbReference type="Gene3D" id="1.20.1600.10">
    <property type="entry name" value="Outer membrane efflux proteins (OEP)"/>
    <property type="match status" value="1"/>
</dbReference>
<dbReference type="InterPro" id="IPR010131">
    <property type="entry name" value="MdtP/NodT-like"/>
</dbReference>
<accession>A0A6C2U8P3</accession>
<dbReference type="EMBL" id="CAAHFG010000003">
    <property type="protein sequence ID" value="VGO15871.1"/>
    <property type="molecule type" value="Genomic_DNA"/>
</dbReference>
<dbReference type="Proteomes" id="UP000366872">
    <property type="component" value="Unassembled WGS sequence"/>
</dbReference>
<dbReference type="RefSeq" id="WP_136081436.1">
    <property type="nucleotide sequence ID" value="NZ_CAAHFG010000003.1"/>
</dbReference>
<name>A0A6C2U8P3_PONDE</name>
<evidence type="ECO:0000313" key="3">
    <source>
        <dbReference type="Proteomes" id="UP000366872"/>
    </source>
</evidence>
<organism evidence="2 3">
    <name type="scientific">Pontiella desulfatans</name>
    <dbReference type="NCBI Taxonomy" id="2750659"/>
    <lineage>
        <taxon>Bacteria</taxon>
        <taxon>Pseudomonadati</taxon>
        <taxon>Kiritimatiellota</taxon>
        <taxon>Kiritimatiellia</taxon>
        <taxon>Kiritimatiellales</taxon>
        <taxon>Pontiellaceae</taxon>
        <taxon>Pontiella</taxon>
    </lineage>
</organism>
<reference evidence="2 3" key="1">
    <citation type="submission" date="2019-04" db="EMBL/GenBank/DDBJ databases">
        <authorList>
            <person name="Van Vliet M D."/>
        </authorList>
    </citation>
    <scope>NUCLEOTIDE SEQUENCE [LARGE SCALE GENOMIC DNA]</scope>
    <source>
        <strain evidence="2 3">F1</strain>
    </source>
</reference>
<comment type="similarity">
    <text evidence="1">Belongs to the outer membrane factor (OMF) (TC 1.B.17) family.</text>
</comment>
<keyword evidence="3" id="KW-1185">Reference proteome</keyword>
<dbReference type="GO" id="GO:0015562">
    <property type="term" value="F:efflux transmembrane transporter activity"/>
    <property type="evidence" value="ECO:0007669"/>
    <property type="project" value="InterPro"/>
</dbReference>
<dbReference type="Pfam" id="PF02321">
    <property type="entry name" value="OEP"/>
    <property type="match status" value="2"/>
</dbReference>
<dbReference type="PROSITE" id="PS51257">
    <property type="entry name" value="PROKAR_LIPOPROTEIN"/>
    <property type="match status" value="1"/>
</dbReference>
<dbReference type="PANTHER" id="PTHR30203:SF24">
    <property type="entry name" value="BLR4935 PROTEIN"/>
    <property type="match status" value="1"/>
</dbReference>
<sequence length="457" mass="50579">MDRRVILLSLVIPLFLGGCVSTEQVKTPPPRPLAAKYEFTEQEAEEPGGQSKPLADPTGVLTLQESLASALLHNPELRAFSYDIRVAEAQALQAGLWSNPEITVLVDEYNRDGAGFDSAETSILLSQQFELGGQRRKRSRVAAIQGEIAGWDYERKRLDVFTETTLAFIDVLAATRRLEIAETLVALAVKSNEAVVERVNVGKEVPLQATKTTAEVEFARLKKMEAESELETARKGLASKWGADTARFQSLSGNLDRVLKSIPEREQLEQQLASNPELERYNAELRLKNASLSLENSRKVPDIEAAIGVKRFESDGTDALSFGIGVPLPLFNRNQGNIAASNYELAKAEAGQISAKNKLIVELDRQYGELSRAHRRVLILRSKMIPAMEEAYTMAHEGYQEGKFDVLDMLDAQRSLMKSKGDLIDALADYHTSVAAIQRIIGINLEDLTEKDLENVE</sequence>
<dbReference type="AlphaFoldDB" id="A0A6C2U8P3"/>
<evidence type="ECO:0000256" key="1">
    <source>
        <dbReference type="ARBA" id="ARBA00007613"/>
    </source>
</evidence>